<feature type="transmembrane region" description="Helical" evidence="2">
    <location>
        <begin position="72"/>
        <end position="92"/>
    </location>
</feature>
<evidence type="ECO:0000256" key="1">
    <source>
        <dbReference type="SAM" id="MobiDB-lite"/>
    </source>
</evidence>
<dbReference type="VEuPathDB" id="CryptoDB:Cvel_25388"/>
<dbReference type="EMBL" id="CDMZ01002062">
    <property type="protein sequence ID" value="CEM40567.1"/>
    <property type="molecule type" value="Genomic_DNA"/>
</dbReference>
<name>A0A0G4H9B7_9ALVE</name>
<feature type="region of interest" description="Disordered" evidence="1">
    <location>
        <begin position="301"/>
        <end position="323"/>
    </location>
</feature>
<proteinExistence type="predicted"/>
<accession>A0A0G4H9B7</accession>
<feature type="transmembrane region" description="Helical" evidence="2">
    <location>
        <begin position="38"/>
        <end position="60"/>
    </location>
</feature>
<reference evidence="3" key="1">
    <citation type="submission" date="2014-11" db="EMBL/GenBank/DDBJ databases">
        <authorList>
            <person name="Otto D Thomas"/>
            <person name="Naeem Raeece"/>
        </authorList>
    </citation>
    <scope>NUCLEOTIDE SEQUENCE</scope>
</reference>
<feature type="transmembrane region" description="Helical" evidence="2">
    <location>
        <begin position="262"/>
        <end position="284"/>
    </location>
</feature>
<dbReference type="AlphaFoldDB" id="A0A0G4H9B7"/>
<feature type="region of interest" description="Disordered" evidence="1">
    <location>
        <begin position="195"/>
        <end position="222"/>
    </location>
</feature>
<feature type="compositionally biased region" description="Gly residues" evidence="1">
    <location>
        <begin position="306"/>
        <end position="316"/>
    </location>
</feature>
<keyword evidence="2" id="KW-1133">Transmembrane helix</keyword>
<feature type="transmembrane region" description="Helical" evidence="2">
    <location>
        <begin position="353"/>
        <end position="373"/>
    </location>
</feature>
<sequence>MLVMASKKPAPRLLFYAIFFADVVLGVLMLWLTKEVTAQSWFYFPCVTGLCYVASCLFCQKGLPEFLPSFKIFQGAFPGKAGLHSLAVVLFYVSSLTCLSYNSMTQYFAMLFLAPAFLHTIKFPNDRRGIIGGGISIFIAAANGPKEPSSGFRFGADTAPHMESWVAGVLYLLWPPIFLVLVTLQARANRTRSNAVEGDKASGANGRKAAARNTARETGDPDSSFLFGREDVGVMVVCALLFDQLMPFRARSIWEYYVTPRFVFILFLGCALFAANHLTAELLFKMQKNLLASATFAPLPQHPGMPGRGGQGGEGVGSEEDGSAGLCPSLLPSALWLPALLESSVTSEEDKPLLFLLSGACKFILIVLVEAFIRGLRGLHLVALAAAVPALFCVGVPPERIGASAGGGYQSHGVRYFEDPSWLALHQGGRGVSVSAAARQLMPLGMSANPADRAQSLAMRPRKVDAITLATGVFGFACLFFVAVRTLEGKKT</sequence>
<feature type="transmembrane region" description="Helical" evidence="2">
    <location>
        <begin position="128"/>
        <end position="145"/>
    </location>
</feature>
<keyword evidence="2" id="KW-0812">Transmembrane</keyword>
<organism evidence="3">
    <name type="scientific">Chromera velia CCMP2878</name>
    <dbReference type="NCBI Taxonomy" id="1169474"/>
    <lineage>
        <taxon>Eukaryota</taxon>
        <taxon>Sar</taxon>
        <taxon>Alveolata</taxon>
        <taxon>Colpodellida</taxon>
        <taxon>Chromeraceae</taxon>
        <taxon>Chromera</taxon>
    </lineage>
</organism>
<evidence type="ECO:0000256" key="2">
    <source>
        <dbReference type="SAM" id="Phobius"/>
    </source>
</evidence>
<keyword evidence="2" id="KW-0472">Membrane</keyword>
<gene>
    <name evidence="3" type="ORF">Cvel_25388</name>
</gene>
<protein>
    <submittedName>
        <fullName evidence="3">Uncharacterized protein</fullName>
    </submittedName>
</protein>
<feature type="transmembrane region" description="Helical" evidence="2">
    <location>
        <begin position="379"/>
        <end position="396"/>
    </location>
</feature>
<feature type="transmembrane region" description="Helical" evidence="2">
    <location>
        <begin position="165"/>
        <end position="184"/>
    </location>
</feature>
<feature type="transmembrane region" description="Helical" evidence="2">
    <location>
        <begin position="12"/>
        <end position="32"/>
    </location>
</feature>
<evidence type="ECO:0000313" key="3">
    <source>
        <dbReference type="EMBL" id="CEM40567.1"/>
    </source>
</evidence>
<feature type="transmembrane region" description="Helical" evidence="2">
    <location>
        <begin position="466"/>
        <end position="487"/>
    </location>
</feature>
<feature type="transmembrane region" description="Helical" evidence="2">
    <location>
        <begin position="104"/>
        <end position="121"/>
    </location>
</feature>